<feature type="region of interest" description="Disordered" evidence="1">
    <location>
        <begin position="1"/>
        <end position="64"/>
    </location>
</feature>
<comment type="caution">
    <text evidence="2">The sequence shown here is derived from an EMBL/GenBank/DDBJ whole genome shotgun (WGS) entry which is preliminary data.</text>
</comment>
<feature type="compositionally biased region" description="Low complexity" evidence="1">
    <location>
        <begin position="1"/>
        <end position="13"/>
    </location>
</feature>
<dbReference type="Pfam" id="PF04749">
    <property type="entry name" value="PLAC8"/>
    <property type="match status" value="1"/>
</dbReference>
<organism evidence="2 3">
    <name type="scientific">Lithohypha guttulata</name>
    <dbReference type="NCBI Taxonomy" id="1690604"/>
    <lineage>
        <taxon>Eukaryota</taxon>
        <taxon>Fungi</taxon>
        <taxon>Dikarya</taxon>
        <taxon>Ascomycota</taxon>
        <taxon>Pezizomycotina</taxon>
        <taxon>Eurotiomycetes</taxon>
        <taxon>Chaetothyriomycetidae</taxon>
        <taxon>Chaetothyriales</taxon>
        <taxon>Trichomeriaceae</taxon>
        <taxon>Lithohypha</taxon>
    </lineage>
</organism>
<reference evidence="2 3" key="1">
    <citation type="submission" date="2023-08" db="EMBL/GenBank/DDBJ databases">
        <title>Black Yeasts Isolated from many extreme environments.</title>
        <authorList>
            <person name="Coleine C."/>
            <person name="Stajich J.E."/>
            <person name="Selbmann L."/>
        </authorList>
    </citation>
    <scope>NUCLEOTIDE SEQUENCE [LARGE SCALE GENOMIC DNA]</scope>
    <source>
        <strain evidence="2 3">CCFEE 5910</strain>
    </source>
</reference>
<protein>
    <recommendedName>
        <fullName evidence="4">PLAC8 family-domain-containing protein</fullName>
    </recommendedName>
</protein>
<dbReference type="EMBL" id="JAVRRJ010000005">
    <property type="protein sequence ID" value="KAK5084725.1"/>
    <property type="molecule type" value="Genomic_DNA"/>
</dbReference>
<dbReference type="InterPro" id="IPR006461">
    <property type="entry name" value="PLAC_motif_containing"/>
</dbReference>
<dbReference type="Proteomes" id="UP001309876">
    <property type="component" value="Unassembled WGS sequence"/>
</dbReference>
<sequence>MSQYQPYQQAQYPHNADAYPQPHAQQSFPPGAHPQNTQPPTTAYQPQQPVSEKPQPHVHAHAVGQQHSGSKFGNKWLFGLFDCFSPFGTCCLGTWCPCILAGKTYAREHGEGETDGFNMMCIGNCCAISFGFAGCLQCIMRSQQREKYGIESNSFNDFCISCCCSCCALIQEDKESIVRTTGMNPKTNIAYQPVHQGMQYPA</sequence>
<keyword evidence="3" id="KW-1185">Reference proteome</keyword>
<evidence type="ECO:0000313" key="2">
    <source>
        <dbReference type="EMBL" id="KAK5084725.1"/>
    </source>
</evidence>
<evidence type="ECO:0008006" key="4">
    <source>
        <dbReference type="Google" id="ProtNLM"/>
    </source>
</evidence>
<evidence type="ECO:0000313" key="3">
    <source>
        <dbReference type="Proteomes" id="UP001309876"/>
    </source>
</evidence>
<name>A0AAN7SYD2_9EURO</name>
<evidence type="ECO:0000256" key="1">
    <source>
        <dbReference type="SAM" id="MobiDB-lite"/>
    </source>
</evidence>
<dbReference type="AlphaFoldDB" id="A0AAN7SYD2"/>
<gene>
    <name evidence="2" type="ORF">LTR05_005803</name>
</gene>
<feature type="compositionally biased region" description="Low complexity" evidence="1">
    <location>
        <begin position="34"/>
        <end position="49"/>
    </location>
</feature>
<proteinExistence type="predicted"/>
<dbReference type="NCBIfam" id="TIGR01571">
    <property type="entry name" value="A_thal_Cys_rich"/>
    <property type="match status" value="1"/>
</dbReference>
<dbReference type="PANTHER" id="PTHR15907">
    <property type="entry name" value="DUF614 FAMILY PROTEIN-RELATED"/>
    <property type="match status" value="1"/>
</dbReference>
<accession>A0AAN7SYD2</accession>